<dbReference type="SFLD" id="SFLDG01129">
    <property type="entry name" value="C1.5:_HAD__Beta-PGM__Phosphata"/>
    <property type="match status" value="1"/>
</dbReference>
<keyword evidence="2 3" id="KW-0378">Hydrolase</keyword>
<evidence type="ECO:0000256" key="1">
    <source>
        <dbReference type="ARBA" id="ARBA00008106"/>
    </source>
</evidence>
<comment type="similarity">
    <text evidence="1 3">Belongs to the HAD-like hydrolase superfamily. S-2-haloalkanoic acid dehalogenase family.</text>
</comment>
<dbReference type="Gene3D" id="1.10.150.240">
    <property type="entry name" value="Putative phosphatase, domain 2"/>
    <property type="match status" value="1"/>
</dbReference>
<dbReference type="EC" id="3.8.1.2" evidence="3"/>
<accession>A0A7S8C2Q2</accession>
<dbReference type="InterPro" id="IPR006439">
    <property type="entry name" value="HAD-SF_hydro_IA"/>
</dbReference>
<dbReference type="RefSeq" id="WP_213163464.1">
    <property type="nucleotide sequence ID" value="NZ_CP058214.1"/>
</dbReference>
<dbReference type="NCBIfam" id="TIGR01428">
    <property type="entry name" value="HAD_type_II"/>
    <property type="match status" value="1"/>
</dbReference>
<name>A0A7S8C2Q2_9HYPH</name>
<keyword evidence="5" id="KW-1185">Reference proteome</keyword>
<dbReference type="EMBL" id="CP058214">
    <property type="protein sequence ID" value="QPC42232.1"/>
    <property type="molecule type" value="Genomic_DNA"/>
</dbReference>
<dbReference type="Gene3D" id="3.40.50.1000">
    <property type="entry name" value="HAD superfamily/HAD-like"/>
    <property type="match status" value="1"/>
</dbReference>
<evidence type="ECO:0000256" key="2">
    <source>
        <dbReference type="ARBA" id="ARBA00022801"/>
    </source>
</evidence>
<evidence type="ECO:0000313" key="5">
    <source>
        <dbReference type="Proteomes" id="UP000593594"/>
    </source>
</evidence>
<dbReference type="KEGG" id="kmn:HW532_05655"/>
<dbReference type="SFLD" id="SFLDS00003">
    <property type="entry name" value="Haloacid_Dehalogenase"/>
    <property type="match status" value="1"/>
</dbReference>
<organism evidence="4 5">
    <name type="scientific">Kaustia mangrovi</name>
    <dbReference type="NCBI Taxonomy" id="2593653"/>
    <lineage>
        <taxon>Bacteria</taxon>
        <taxon>Pseudomonadati</taxon>
        <taxon>Pseudomonadota</taxon>
        <taxon>Alphaproteobacteria</taxon>
        <taxon>Hyphomicrobiales</taxon>
        <taxon>Parvibaculaceae</taxon>
        <taxon>Kaustia</taxon>
    </lineage>
</organism>
<dbReference type="SFLD" id="SFLDF00045">
    <property type="entry name" value="2-haloacid_dehalogenase"/>
    <property type="match status" value="1"/>
</dbReference>
<dbReference type="Proteomes" id="UP000593594">
    <property type="component" value="Chromosome"/>
</dbReference>
<dbReference type="AlphaFoldDB" id="A0A7S8C2Q2"/>
<dbReference type="CDD" id="cd02588">
    <property type="entry name" value="HAD_L2-DEX"/>
    <property type="match status" value="1"/>
</dbReference>
<evidence type="ECO:0000256" key="3">
    <source>
        <dbReference type="RuleBase" id="RU368077"/>
    </source>
</evidence>
<dbReference type="PANTHER" id="PTHR43316:SF3">
    <property type="entry name" value="HALOACID DEHALOGENASE, TYPE II (AFU_ORTHOLOGUE AFUA_2G07750)-RELATED"/>
    <property type="match status" value="1"/>
</dbReference>
<dbReference type="InterPro" id="IPR023198">
    <property type="entry name" value="PGP-like_dom2"/>
</dbReference>
<sequence>MSTPRFSGIAACVFDAYGTLFDVHSPVGKVASKLGADADAISALWRQKQLEYTWLRSLMGAHADFWQVTGDALDYALASHAIADKGLREELMTLYLTLDAYPDAASALAALREAGLKTAILSNGSPEMLHSAVESAGLADRLDAVISVEDVGIYKPAPRVYQRAVSRLKAGEPGAICFVSANPWDAQGGAHFGYQVARVNRFGLRDDNIPGQPHALIKTLEDLPDLVAG</sequence>
<dbReference type="SUPFAM" id="SSF56784">
    <property type="entry name" value="HAD-like"/>
    <property type="match status" value="1"/>
</dbReference>
<proteinExistence type="inferred from homology"/>
<comment type="catalytic activity">
    <reaction evidence="3">
        <text>an (S)-2-haloacid + H2O = a (2R)-2-hydroxycarboxylate + a halide anion + H(+)</text>
        <dbReference type="Rhea" id="RHEA:11192"/>
        <dbReference type="ChEBI" id="CHEBI:15377"/>
        <dbReference type="ChEBI" id="CHEBI:15378"/>
        <dbReference type="ChEBI" id="CHEBI:16042"/>
        <dbReference type="ChEBI" id="CHEBI:58314"/>
        <dbReference type="ChEBI" id="CHEBI:137405"/>
        <dbReference type="EC" id="3.8.1.2"/>
    </reaction>
</comment>
<dbReference type="InterPro" id="IPR023214">
    <property type="entry name" value="HAD_sf"/>
</dbReference>
<gene>
    <name evidence="4" type="ORF">HW532_05655</name>
</gene>
<reference evidence="4 5" key="1">
    <citation type="submission" date="2020-06" db="EMBL/GenBank/DDBJ databases">
        <title>Genome sequence of 2 isolates from Red Sea Mangroves.</title>
        <authorList>
            <person name="Sefrji F."/>
            <person name="Michoud G."/>
            <person name="Merlino G."/>
            <person name="Daffonchio D."/>
        </authorList>
    </citation>
    <scope>NUCLEOTIDE SEQUENCE [LARGE SCALE GENOMIC DNA]</scope>
    <source>
        <strain evidence="4 5">R1DC25</strain>
    </source>
</reference>
<dbReference type="InterPro" id="IPR051540">
    <property type="entry name" value="S-2-haloacid_dehalogenase"/>
</dbReference>
<dbReference type="NCBIfam" id="TIGR01493">
    <property type="entry name" value="HAD-SF-IA-v2"/>
    <property type="match status" value="1"/>
</dbReference>
<protein>
    <recommendedName>
        <fullName evidence="3">(S)-2-haloacid dehalogenase</fullName>
        <ecNumber evidence="3">3.8.1.2</ecNumber>
    </recommendedName>
    <alternativeName>
        <fullName evidence="3">2-haloalkanoic acid dehalogenase</fullName>
    </alternativeName>
    <alternativeName>
        <fullName evidence="3">Halocarboxylic acid halidohydrolase</fullName>
    </alternativeName>
    <alternativeName>
        <fullName evidence="3">L-2-haloacid dehalogenase</fullName>
    </alternativeName>
</protein>
<dbReference type="PRINTS" id="PR00413">
    <property type="entry name" value="HADHALOGNASE"/>
</dbReference>
<dbReference type="InterPro" id="IPR036412">
    <property type="entry name" value="HAD-like_sf"/>
</dbReference>
<evidence type="ECO:0000313" key="4">
    <source>
        <dbReference type="EMBL" id="QPC42232.1"/>
    </source>
</evidence>
<dbReference type="PANTHER" id="PTHR43316">
    <property type="entry name" value="HYDROLASE, HALOACID DELAHOGENASE-RELATED"/>
    <property type="match status" value="1"/>
</dbReference>
<dbReference type="Pfam" id="PF00702">
    <property type="entry name" value="Hydrolase"/>
    <property type="match status" value="1"/>
</dbReference>
<dbReference type="SFLD" id="SFLDG01135">
    <property type="entry name" value="C1.5.6:_HAD__Beta-PGM__Phospha"/>
    <property type="match status" value="1"/>
</dbReference>
<dbReference type="GO" id="GO:0018784">
    <property type="term" value="F:(S)-2-haloacid dehalogenase activity"/>
    <property type="evidence" value="ECO:0007669"/>
    <property type="project" value="UniProtKB-UniRule"/>
</dbReference>
<dbReference type="InterPro" id="IPR006328">
    <property type="entry name" value="2-HAD"/>
</dbReference>
<comment type="function">
    <text evidence="3">Catalyzes the hydrolytic dehalogenation of small (S)-2-haloalkanoic acids to yield the corresponding (R)-2-hydroxyalkanoic acids.</text>
</comment>